<evidence type="ECO:0000256" key="1">
    <source>
        <dbReference type="SAM" id="Phobius"/>
    </source>
</evidence>
<feature type="transmembrane region" description="Helical" evidence="1">
    <location>
        <begin position="103"/>
        <end position="123"/>
    </location>
</feature>
<name>A0A0U2XP95_9BACT</name>
<keyword evidence="1" id="KW-0472">Membrane</keyword>
<evidence type="ECO:0000313" key="2">
    <source>
        <dbReference type="EMBL" id="ALS55916.1"/>
    </source>
</evidence>
<feature type="transmembrane region" description="Helical" evidence="1">
    <location>
        <begin position="77"/>
        <end position="97"/>
    </location>
</feature>
<dbReference type="EMBL" id="KT201082">
    <property type="protein sequence ID" value="ALS55916.1"/>
    <property type="molecule type" value="Genomic_DNA"/>
</dbReference>
<proteinExistence type="predicted"/>
<keyword evidence="1" id="KW-0812">Transmembrane</keyword>
<dbReference type="AlphaFoldDB" id="A0A0U2XP95"/>
<sequence>MKNKFVIRLMSLIPCILLGLVSYQWFTDPVTTALGFGIDYEAMSNHGQNSLFRDFTAFFAASSLFCLFAFFTFRSSWLLAAGLIYLFALGFNVYHVMYLGGEVQTQLFVEVVLSVWILGTALLMRSVANSKPVVKEATADTE</sequence>
<reference evidence="2" key="1">
    <citation type="journal article" date="2016" name="ISME J.">
        <title>Functional metagenomic screen reveals new and diverse microbial rhodopsins.</title>
        <authorList>
            <person name="Pushkarev A."/>
            <person name="Beja O."/>
        </authorList>
    </citation>
    <scope>NUCLEOTIDE SEQUENCE</scope>
</reference>
<protein>
    <recommendedName>
        <fullName evidence="3">DUF4345 domain-containing protein</fullName>
    </recommendedName>
</protein>
<organism evidence="2">
    <name type="scientific">uncultured bacterium EIL68H05</name>
    <dbReference type="NCBI Taxonomy" id="1768205"/>
    <lineage>
        <taxon>Bacteria</taxon>
        <taxon>environmental samples</taxon>
    </lineage>
</organism>
<accession>A0A0U2XP95</accession>
<evidence type="ECO:0008006" key="3">
    <source>
        <dbReference type="Google" id="ProtNLM"/>
    </source>
</evidence>
<feature type="transmembrane region" description="Helical" evidence="1">
    <location>
        <begin position="7"/>
        <end position="26"/>
    </location>
</feature>
<feature type="transmembrane region" description="Helical" evidence="1">
    <location>
        <begin position="51"/>
        <end position="70"/>
    </location>
</feature>
<keyword evidence="1" id="KW-1133">Transmembrane helix</keyword>